<proteinExistence type="predicted"/>
<accession>A0A1H0JPY1</accession>
<evidence type="ECO:0000313" key="2">
    <source>
        <dbReference type="Proteomes" id="UP000198704"/>
    </source>
</evidence>
<name>A0A1H0JPY1_9HYPH</name>
<gene>
    <name evidence="1" type="ORF">SAMN05216360_12337</name>
</gene>
<reference evidence="2" key="1">
    <citation type="submission" date="2016-10" db="EMBL/GenBank/DDBJ databases">
        <authorList>
            <person name="Varghese N."/>
            <person name="Submissions S."/>
        </authorList>
    </citation>
    <scope>NUCLEOTIDE SEQUENCE [LARGE SCALE GENOMIC DNA]</scope>
    <source>
        <strain evidence="2">BL47</strain>
    </source>
</reference>
<protein>
    <submittedName>
        <fullName evidence="1">Uncharacterized protein</fullName>
    </submittedName>
</protein>
<dbReference type="EMBL" id="FNHS01000023">
    <property type="protein sequence ID" value="SDO45441.1"/>
    <property type="molecule type" value="Genomic_DNA"/>
</dbReference>
<evidence type="ECO:0000313" key="1">
    <source>
        <dbReference type="EMBL" id="SDO45441.1"/>
    </source>
</evidence>
<dbReference type="Proteomes" id="UP000198704">
    <property type="component" value="Unassembled WGS sequence"/>
</dbReference>
<sequence length="29" mass="2754">MRAILIAAVVAIAVIAVVLLGGLAGHGKG</sequence>
<dbReference type="AlphaFoldDB" id="A0A1H0JPY1"/>
<organism evidence="1 2">
    <name type="scientific">Methylobacterium phyllostachyos</name>
    <dbReference type="NCBI Taxonomy" id="582672"/>
    <lineage>
        <taxon>Bacteria</taxon>
        <taxon>Pseudomonadati</taxon>
        <taxon>Pseudomonadota</taxon>
        <taxon>Alphaproteobacteria</taxon>
        <taxon>Hyphomicrobiales</taxon>
        <taxon>Methylobacteriaceae</taxon>
        <taxon>Methylobacterium</taxon>
    </lineage>
</organism>
<keyword evidence="2" id="KW-1185">Reference proteome</keyword>